<feature type="compositionally biased region" description="Acidic residues" evidence="1">
    <location>
        <begin position="119"/>
        <end position="143"/>
    </location>
</feature>
<evidence type="ECO:0000256" key="1">
    <source>
        <dbReference type="SAM" id="MobiDB-lite"/>
    </source>
</evidence>
<dbReference type="Proteomes" id="UP001251528">
    <property type="component" value="Unassembled WGS sequence"/>
</dbReference>
<feature type="region of interest" description="Disordered" evidence="1">
    <location>
        <begin position="65"/>
        <end position="143"/>
    </location>
</feature>
<evidence type="ECO:0000313" key="4">
    <source>
        <dbReference type="Proteomes" id="UP001251528"/>
    </source>
</evidence>
<evidence type="ECO:0000259" key="2">
    <source>
        <dbReference type="Pfam" id="PF22980"/>
    </source>
</evidence>
<dbReference type="Pfam" id="PF22980">
    <property type="entry name" value="Myb_DNA-bind_8"/>
    <property type="match status" value="1"/>
</dbReference>
<dbReference type="InterPro" id="IPR054505">
    <property type="entry name" value="Myb_DNA-bind_8"/>
</dbReference>
<gene>
    <name evidence="3" type="ORF">QQS21_003678</name>
</gene>
<reference evidence="3" key="1">
    <citation type="submission" date="2023-06" db="EMBL/GenBank/DDBJ databases">
        <title>Conoideocrella luteorostrata (Hypocreales: Clavicipitaceae), a potential biocontrol fungus for elongate hemlock scale in United States Christmas tree production areas.</title>
        <authorList>
            <person name="Barrett H."/>
            <person name="Lovett B."/>
            <person name="Macias A.M."/>
            <person name="Stajich J.E."/>
            <person name="Kasson M.T."/>
        </authorList>
    </citation>
    <scope>NUCLEOTIDE SEQUENCE</scope>
    <source>
        <strain evidence="3">ARSEF 14590</strain>
    </source>
</reference>
<evidence type="ECO:0000313" key="3">
    <source>
        <dbReference type="EMBL" id="KAK2605952.1"/>
    </source>
</evidence>
<protein>
    <recommendedName>
        <fullName evidence="2">Myb-like DNA-binding domain-containing protein</fullName>
    </recommendedName>
</protein>
<accession>A0AAJ0CX22</accession>
<dbReference type="EMBL" id="JASWJB010000049">
    <property type="protein sequence ID" value="KAK2605952.1"/>
    <property type="molecule type" value="Genomic_DNA"/>
</dbReference>
<proteinExistence type="predicted"/>
<organism evidence="3 4">
    <name type="scientific">Conoideocrella luteorostrata</name>
    <dbReference type="NCBI Taxonomy" id="1105319"/>
    <lineage>
        <taxon>Eukaryota</taxon>
        <taxon>Fungi</taxon>
        <taxon>Dikarya</taxon>
        <taxon>Ascomycota</taxon>
        <taxon>Pezizomycotina</taxon>
        <taxon>Sordariomycetes</taxon>
        <taxon>Hypocreomycetidae</taxon>
        <taxon>Hypocreales</taxon>
        <taxon>Clavicipitaceae</taxon>
        <taxon>Conoideocrella</taxon>
    </lineage>
</organism>
<keyword evidence="4" id="KW-1185">Reference proteome</keyword>
<sequence length="163" mass="17617">MAGDITPKKKEPTAQEAMFFFAIVKHTRNKADIDWNSVASEQGFKNADVAKVRFGQVKRKLGITTESPAIGTSPCATARTPTKKSGGSVGGTPTKVVKTPGRAGTKGKPRGKPAKKEESEDDDDDDQTVAVKDEDEDGEEYDQDAELHAECNAFLNEDNDDPF</sequence>
<name>A0AAJ0CX22_9HYPO</name>
<feature type="domain" description="Myb-like DNA-binding" evidence="2">
    <location>
        <begin position="16"/>
        <end position="62"/>
    </location>
</feature>
<comment type="caution">
    <text evidence="3">The sequence shown here is derived from an EMBL/GenBank/DDBJ whole genome shotgun (WGS) entry which is preliminary data.</text>
</comment>
<dbReference type="AlphaFoldDB" id="A0AAJ0CX22"/>